<evidence type="ECO:0000256" key="9">
    <source>
        <dbReference type="ARBA" id="ARBA00023157"/>
    </source>
</evidence>
<evidence type="ECO:0000256" key="7">
    <source>
        <dbReference type="ARBA" id="ARBA00023128"/>
    </source>
</evidence>
<protein>
    <recommendedName>
        <fullName evidence="10">Ubiquinol-cytochrome C reductase hinge domain-containing protein</fullName>
    </recommendedName>
</protein>
<evidence type="ECO:0000256" key="5">
    <source>
        <dbReference type="ARBA" id="ARBA00022792"/>
    </source>
</evidence>
<comment type="similarity">
    <text evidence="2">Belongs to the UQCRH/QCR6 family.</text>
</comment>
<dbReference type="OrthoDB" id="405848at2759"/>
<dbReference type="PANTHER" id="PTHR15336">
    <property type="entry name" value="UBIQUINOL-CYTOCHROME C REDUCTASE COMPLEX 7.8 KDA PROTEIN"/>
    <property type="match status" value="1"/>
</dbReference>
<keyword evidence="5" id="KW-0999">Mitochondrion inner membrane</keyword>
<keyword evidence="3" id="KW-0813">Transport</keyword>
<dbReference type="GO" id="GO:0005743">
    <property type="term" value="C:mitochondrial inner membrane"/>
    <property type="evidence" value="ECO:0007669"/>
    <property type="project" value="UniProtKB-SubCell"/>
</dbReference>
<keyword evidence="9" id="KW-1015">Disulfide bond</keyword>
<evidence type="ECO:0000256" key="3">
    <source>
        <dbReference type="ARBA" id="ARBA00022448"/>
    </source>
</evidence>
<evidence type="ECO:0000313" key="12">
    <source>
        <dbReference type="Proteomes" id="UP000695562"/>
    </source>
</evidence>
<evidence type="ECO:0000256" key="8">
    <source>
        <dbReference type="ARBA" id="ARBA00023136"/>
    </source>
</evidence>
<evidence type="ECO:0000256" key="2">
    <source>
        <dbReference type="ARBA" id="ARBA00006498"/>
    </source>
</evidence>
<organism evidence="11 12">
    <name type="scientific">Polysphondylium violaceum</name>
    <dbReference type="NCBI Taxonomy" id="133409"/>
    <lineage>
        <taxon>Eukaryota</taxon>
        <taxon>Amoebozoa</taxon>
        <taxon>Evosea</taxon>
        <taxon>Eumycetozoa</taxon>
        <taxon>Dictyostelia</taxon>
        <taxon>Dictyosteliales</taxon>
        <taxon>Dictyosteliaceae</taxon>
        <taxon>Polysphondylium</taxon>
    </lineage>
</organism>
<keyword evidence="12" id="KW-1185">Reference proteome</keyword>
<comment type="caution">
    <text evidence="11">The sequence shown here is derived from an EMBL/GenBank/DDBJ whole genome shotgun (WGS) entry which is preliminary data.</text>
</comment>
<dbReference type="SUPFAM" id="SSF81531">
    <property type="entry name" value="Non-heme 11 kDa protein of cytochrome bc1 complex (Ubiquinol-cytochrome c reductase)"/>
    <property type="match status" value="1"/>
</dbReference>
<accession>A0A8J4Q046</accession>
<feature type="domain" description="Ubiquinol-cytochrome C reductase hinge" evidence="10">
    <location>
        <begin position="12"/>
        <end position="68"/>
    </location>
</feature>
<proteinExistence type="inferred from homology"/>
<evidence type="ECO:0000259" key="10">
    <source>
        <dbReference type="Pfam" id="PF02320"/>
    </source>
</evidence>
<comment type="subcellular location">
    <subcellularLocation>
        <location evidence="1">Mitochondrion inner membrane</location>
        <topology evidence="1">Peripheral membrane protein</topology>
        <orientation evidence="1">Intermembrane side</orientation>
    </subcellularLocation>
</comment>
<dbReference type="Gene3D" id="1.10.287.20">
    <property type="entry name" value="Ubiquinol-cytochrome C reductase hinge domain"/>
    <property type="match status" value="1"/>
</dbReference>
<dbReference type="GO" id="GO:0006122">
    <property type="term" value="P:mitochondrial electron transport, ubiquinol to cytochrome c"/>
    <property type="evidence" value="ECO:0007669"/>
    <property type="project" value="InterPro"/>
</dbReference>
<dbReference type="Proteomes" id="UP000695562">
    <property type="component" value="Unassembled WGS sequence"/>
</dbReference>
<dbReference type="InterPro" id="IPR023184">
    <property type="entry name" value="Ubol_cytC_Rdtase_hinge_dom"/>
</dbReference>
<dbReference type="PANTHER" id="PTHR15336:SF0">
    <property type="entry name" value="CYTOCHROME B-C1 COMPLEX SUBUNIT 6, MITOCHONDRIAL"/>
    <property type="match status" value="1"/>
</dbReference>
<keyword evidence="6" id="KW-0249">Electron transport</keyword>
<reference evidence="11" key="1">
    <citation type="submission" date="2020-01" db="EMBL/GenBank/DDBJ databases">
        <title>Development of genomics and gene disruption for Polysphondylium violaceum indicates a role for the polyketide synthase stlB in stalk morphogenesis.</title>
        <authorList>
            <person name="Narita B."/>
            <person name="Kawabe Y."/>
            <person name="Kin K."/>
            <person name="Saito T."/>
            <person name="Gibbs R."/>
            <person name="Kuspa A."/>
            <person name="Muzny D."/>
            <person name="Queller D."/>
            <person name="Richards S."/>
            <person name="Strassman J."/>
            <person name="Sucgang R."/>
            <person name="Worley K."/>
            <person name="Schaap P."/>
        </authorList>
    </citation>
    <scope>NUCLEOTIDE SEQUENCE</scope>
    <source>
        <strain evidence="11">QSvi11</strain>
    </source>
</reference>
<name>A0A8J4Q046_9MYCE</name>
<dbReference type="InterPro" id="IPR003422">
    <property type="entry name" value="Cyt_b-c1_6"/>
</dbReference>
<evidence type="ECO:0000313" key="11">
    <source>
        <dbReference type="EMBL" id="KAF2077438.1"/>
    </source>
</evidence>
<evidence type="ECO:0000256" key="4">
    <source>
        <dbReference type="ARBA" id="ARBA00022660"/>
    </source>
</evidence>
<gene>
    <name evidence="11" type="ORF">CYY_001287</name>
</gene>
<dbReference type="AlphaFoldDB" id="A0A8J4Q046"/>
<dbReference type="FunFam" id="1.10.287.20:FF:000001">
    <property type="entry name" value="Cytochrome b-c1 complex subunit 6"/>
    <property type="match status" value="1"/>
</dbReference>
<keyword evidence="7" id="KW-0496">Mitochondrion</keyword>
<evidence type="ECO:0000256" key="6">
    <source>
        <dbReference type="ARBA" id="ARBA00022982"/>
    </source>
</evidence>
<keyword evidence="8" id="KW-0472">Membrane</keyword>
<evidence type="ECO:0000256" key="1">
    <source>
        <dbReference type="ARBA" id="ARBA00004137"/>
    </source>
</evidence>
<dbReference type="InterPro" id="IPR036811">
    <property type="entry name" value="Ubol_cytC_Rdtase_hinge_dom_sf"/>
</dbReference>
<keyword evidence="4" id="KW-0679">Respiratory chain</keyword>
<sequence>METSECSIKGPIQKECASGCGKTWAAYEACSERISKLVDDEKANCLGQFLEHVQCIDKCVAPKLFAQLN</sequence>
<dbReference type="EMBL" id="AJWJ01000029">
    <property type="protein sequence ID" value="KAF2077438.1"/>
    <property type="molecule type" value="Genomic_DNA"/>
</dbReference>
<dbReference type="Pfam" id="PF02320">
    <property type="entry name" value="UCR_hinge"/>
    <property type="match status" value="1"/>
</dbReference>